<dbReference type="Proteomes" id="UP000521922">
    <property type="component" value="Unassembled WGS sequence"/>
</dbReference>
<proteinExistence type="predicted"/>
<sequence>MAAAGPYFVAFGREDDTDLLSVELMHSEGPGRHRIAWKVLDGTKFEDRVDGALRSGGNAVLTADDYVPLVAAEYACRVMLLIDSAQLRELPAALDGDRRRARERMHRAKMTRTRLRARLAAEGREPVSPDTLDLD</sequence>
<protein>
    <submittedName>
        <fullName evidence="1">Uncharacterized protein</fullName>
    </submittedName>
</protein>
<evidence type="ECO:0000313" key="1">
    <source>
        <dbReference type="EMBL" id="NYD20470.1"/>
    </source>
</evidence>
<dbReference type="RefSeq" id="WP_179748124.1">
    <property type="nucleotide sequence ID" value="NZ_BAAAGN010000002.1"/>
</dbReference>
<reference evidence="1 2" key="1">
    <citation type="submission" date="2020-07" db="EMBL/GenBank/DDBJ databases">
        <title>Sequencing the genomes of 1000 actinobacteria strains.</title>
        <authorList>
            <person name="Klenk H.-P."/>
        </authorList>
    </citation>
    <scope>NUCLEOTIDE SEQUENCE [LARGE SCALE GENOMIC DNA]</scope>
    <source>
        <strain evidence="1 2">DSM 7487</strain>
    </source>
</reference>
<gene>
    <name evidence="1" type="ORF">BJ968_000010</name>
</gene>
<keyword evidence="2" id="KW-1185">Reference proteome</keyword>
<organism evidence="1 2">
    <name type="scientific">Kineococcus aurantiacus</name>
    <dbReference type="NCBI Taxonomy" id="37633"/>
    <lineage>
        <taxon>Bacteria</taxon>
        <taxon>Bacillati</taxon>
        <taxon>Actinomycetota</taxon>
        <taxon>Actinomycetes</taxon>
        <taxon>Kineosporiales</taxon>
        <taxon>Kineosporiaceae</taxon>
        <taxon>Kineococcus</taxon>
    </lineage>
</organism>
<comment type="caution">
    <text evidence="1">The sequence shown here is derived from an EMBL/GenBank/DDBJ whole genome shotgun (WGS) entry which is preliminary data.</text>
</comment>
<dbReference type="AlphaFoldDB" id="A0A7Y9DHK7"/>
<name>A0A7Y9DHK7_9ACTN</name>
<accession>A0A7Y9DHK7</accession>
<evidence type="ECO:0000313" key="2">
    <source>
        <dbReference type="Proteomes" id="UP000521922"/>
    </source>
</evidence>
<dbReference type="EMBL" id="JACCBB010000001">
    <property type="protein sequence ID" value="NYD20470.1"/>
    <property type="molecule type" value="Genomic_DNA"/>
</dbReference>